<keyword evidence="2" id="KW-1185">Reference proteome</keyword>
<comment type="caution">
    <text evidence="1">The sequence shown here is derived from an EMBL/GenBank/DDBJ whole genome shotgun (WGS) entry which is preliminary data.</text>
</comment>
<dbReference type="AlphaFoldDB" id="A0A0V1F2R9"/>
<dbReference type="Proteomes" id="UP000055024">
    <property type="component" value="Unassembled WGS sequence"/>
</dbReference>
<accession>A0A0V1F2R9</accession>
<reference evidence="1 2" key="1">
    <citation type="submission" date="2015-01" db="EMBL/GenBank/DDBJ databases">
        <title>Evolution of Trichinella species and genotypes.</title>
        <authorList>
            <person name="Korhonen P.K."/>
            <person name="Edoardo P."/>
            <person name="Giuseppe L.R."/>
            <person name="Gasser R.B."/>
        </authorList>
    </citation>
    <scope>NUCLEOTIDE SEQUENCE [LARGE SCALE GENOMIC DNA]</scope>
    <source>
        <strain evidence="1">ISS1029</strain>
    </source>
</reference>
<proteinExistence type="predicted"/>
<dbReference type="EMBL" id="JYDP01006787">
    <property type="protein sequence ID" value="KRY80429.1"/>
    <property type="molecule type" value="Genomic_DNA"/>
</dbReference>
<evidence type="ECO:0000313" key="1">
    <source>
        <dbReference type="EMBL" id="KRY80429.1"/>
    </source>
</evidence>
<sequence>MGMGTASHEMSTFSKRKDLECMLSDSQKLVEH</sequence>
<protein>
    <submittedName>
        <fullName evidence="1">Uncharacterized protein</fullName>
    </submittedName>
</protein>
<name>A0A0V1F2R9_9BILA</name>
<gene>
    <name evidence="1" type="ORF">T11_15408</name>
</gene>
<evidence type="ECO:0000313" key="2">
    <source>
        <dbReference type="Proteomes" id="UP000055024"/>
    </source>
</evidence>
<organism evidence="1 2">
    <name type="scientific">Trichinella zimbabwensis</name>
    <dbReference type="NCBI Taxonomy" id="268475"/>
    <lineage>
        <taxon>Eukaryota</taxon>
        <taxon>Metazoa</taxon>
        <taxon>Ecdysozoa</taxon>
        <taxon>Nematoda</taxon>
        <taxon>Enoplea</taxon>
        <taxon>Dorylaimia</taxon>
        <taxon>Trichinellida</taxon>
        <taxon>Trichinellidae</taxon>
        <taxon>Trichinella</taxon>
    </lineage>
</organism>